<dbReference type="PANTHER" id="PTHR12736">
    <property type="entry name" value="LANC-LIKE PROTEIN"/>
    <property type="match status" value="1"/>
</dbReference>
<name>A0A7S3AGL7_9EUKA</name>
<dbReference type="GO" id="GO:0005886">
    <property type="term" value="C:plasma membrane"/>
    <property type="evidence" value="ECO:0007669"/>
    <property type="project" value="TreeGrafter"/>
</dbReference>
<dbReference type="AlphaFoldDB" id="A0A7S3AGL7"/>
<evidence type="ECO:0000313" key="2">
    <source>
        <dbReference type="EMBL" id="CAE0104254.1"/>
    </source>
</evidence>
<accession>A0A7S3AGL7</accession>
<dbReference type="InterPro" id="IPR007822">
    <property type="entry name" value="LANC-like"/>
</dbReference>
<gene>
    <name evidence="2" type="ORF">HERI1096_LOCUS4912</name>
</gene>
<dbReference type="GO" id="GO:0005975">
    <property type="term" value="P:carbohydrate metabolic process"/>
    <property type="evidence" value="ECO:0007669"/>
    <property type="project" value="InterPro"/>
</dbReference>
<organism evidence="2">
    <name type="scientific">Haptolina ericina</name>
    <dbReference type="NCBI Taxonomy" id="156174"/>
    <lineage>
        <taxon>Eukaryota</taxon>
        <taxon>Haptista</taxon>
        <taxon>Haptophyta</taxon>
        <taxon>Prymnesiophyceae</taxon>
        <taxon>Prymnesiales</taxon>
        <taxon>Prymnesiaceae</taxon>
        <taxon>Haptolina</taxon>
    </lineage>
</organism>
<dbReference type="PANTHER" id="PTHR12736:SF7">
    <property type="entry name" value="LANC-LIKE PROTEIN 3"/>
    <property type="match status" value="1"/>
</dbReference>
<keyword evidence="1" id="KW-0862">Zinc</keyword>
<protein>
    <submittedName>
        <fullName evidence="2">Uncharacterized protein</fullName>
    </submittedName>
</protein>
<keyword evidence="1" id="KW-0479">Metal-binding</keyword>
<dbReference type="InterPro" id="IPR012341">
    <property type="entry name" value="6hp_glycosidase-like_sf"/>
</dbReference>
<dbReference type="Gene3D" id="1.50.10.10">
    <property type="match status" value="1"/>
</dbReference>
<dbReference type="GO" id="GO:0031179">
    <property type="term" value="P:peptide modification"/>
    <property type="evidence" value="ECO:0007669"/>
    <property type="project" value="InterPro"/>
</dbReference>
<dbReference type="GO" id="GO:0046872">
    <property type="term" value="F:metal ion binding"/>
    <property type="evidence" value="ECO:0007669"/>
    <property type="project" value="UniProtKB-KW"/>
</dbReference>
<reference evidence="2" key="1">
    <citation type="submission" date="2021-01" db="EMBL/GenBank/DDBJ databases">
        <authorList>
            <person name="Corre E."/>
            <person name="Pelletier E."/>
            <person name="Niang G."/>
            <person name="Scheremetjew M."/>
            <person name="Finn R."/>
            <person name="Kale V."/>
            <person name="Holt S."/>
            <person name="Cochrane G."/>
            <person name="Meng A."/>
            <person name="Brown T."/>
            <person name="Cohen L."/>
        </authorList>
    </citation>
    <scope>NUCLEOTIDE SEQUENCE</scope>
    <source>
        <strain evidence="2">CCMP281</strain>
    </source>
</reference>
<evidence type="ECO:0000256" key="1">
    <source>
        <dbReference type="PIRSR" id="PIRSR607822-1"/>
    </source>
</evidence>
<dbReference type="Pfam" id="PF05147">
    <property type="entry name" value="LANC_like"/>
    <property type="match status" value="1"/>
</dbReference>
<feature type="binding site" evidence="1">
    <location>
        <position position="59"/>
    </location>
    <ligand>
        <name>Zn(2+)</name>
        <dbReference type="ChEBI" id="CHEBI:29105"/>
    </ligand>
</feature>
<sequence>MASSQDWLVQWDHGAPGVSAALLAGWSSFSEPRYLRAAEQALECTWQRGLLTKGLMNCHGISGNTWMMLHAARVTADAKYLYRALSFQQTVLSTPLLSDLKKMRQPQPLPDGPWQFWTGSIESATELWTDLLYRGPTNARETGWDPAL</sequence>
<proteinExistence type="predicted"/>
<feature type="binding site" evidence="1">
    <location>
        <position position="58"/>
    </location>
    <ligand>
        <name>Zn(2+)</name>
        <dbReference type="ChEBI" id="CHEBI:29105"/>
    </ligand>
</feature>
<dbReference type="EMBL" id="HBHX01008869">
    <property type="protein sequence ID" value="CAE0104254.1"/>
    <property type="molecule type" value="Transcribed_RNA"/>
</dbReference>
<dbReference type="SUPFAM" id="SSF158745">
    <property type="entry name" value="LanC-like"/>
    <property type="match status" value="1"/>
</dbReference>